<evidence type="ECO:0000313" key="10">
    <source>
        <dbReference type="EMBL" id="MUH71039.1"/>
    </source>
</evidence>
<dbReference type="SUPFAM" id="SSF55469">
    <property type="entry name" value="FMN-dependent nitroreductase-like"/>
    <property type="match status" value="1"/>
</dbReference>
<dbReference type="InterPro" id="IPR029479">
    <property type="entry name" value="Nitroreductase"/>
</dbReference>
<dbReference type="InterPro" id="IPR052530">
    <property type="entry name" value="NAD(P)H_nitroreductase"/>
</dbReference>
<evidence type="ECO:0000256" key="3">
    <source>
        <dbReference type="ARBA" id="ARBA00022643"/>
    </source>
</evidence>
<feature type="binding site" description="in other chain" evidence="8">
    <location>
        <begin position="131"/>
        <end position="133"/>
    </location>
    <ligand>
        <name>FMN</name>
        <dbReference type="ChEBI" id="CHEBI:58210"/>
        <note>ligand shared between dimeric partners</note>
    </ligand>
</feature>
<evidence type="ECO:0000256" key="4">
    <source>
        <dbReference type="ARBA" id="ARBA00022857"/>
    </source>
</evidence>
<dbReference type="OrthoDB" id="9804207at2"/>
<name>A0A6N8F6M5_9GAMM</name>
<comment type="similarity">
    <text evidence="1 7">Belongs to the nitroreductase family.</text>
</comment>
<keyword evidence="6 7" id="KW-0520">NAD</keyword>
<dbReference type="InterPro" id="IPR000415">
    <property type="entry name" value="Nitroreductase-like"/>
</dbReference>
<keyword evidence="4 7" id="KW-0521">NADP</keyword>
<dbReference type="Pfam" id="PF00881">
    <property type="entry name" value="Nitroreductase"/>
    <property type="match status" value="1"/>
</dbReference>
<evidence type="ECO:0000256" key="5">
    <source>
        <dbReference type="ARBA" id="ARBA00023002"/>
    </source>
</evidence>
<comment type="cofactor">
    <cofactor evidence="8">
        <name>FMN</name>
        <dbReference type="ChEBI" id="CHEBI:58210"/>
    </cofactor>
    <text evidence="8">Binds 1 FMN per subunit.</text>
</comment>
<feature type="binding site" evidence="8">
    <location>
        <position position="35"/>
    </location>
    <ligand>
        <name>FMN</name>
        <dbReference type="ChEBI" id="CHEBI:58210"/>
        <note>ligand shared between dimeric partners</note>
    </ligand>
</feature>
<accession>A0A6N8F6M5</accession>
<keyword evidence="3 7" id="KW-0288">FMN</keyword>
<sequence length="183" mass="20485">MQALDLLLTRSSFSKLSAPAPSGQQLDQIIQAGLRAPDHAHLSPFDFIVCEGEGLNKLTTIFTDAAIKADSSIEKIEKSKKMTSRAPMIIVTIMRYQEHEKVPRVEQVSTVGCATQNMQMAAQAMGFNGIWRTGSFATDINVRNAFDLTQEDEIIGFLYLGTPECEPPIKRDRDASKYVRYWR</sequence>
<gene>
    <name evidence="10" type="ORF">GNP35_00120</name>
</gene>
<organism evidence="10 11">
    <name type="scientific">Psychrosphaera haliotis</name>
    <dbReference type="NCBI Taxonomy" id="555083"/>
    <lineage>
        <taxon>Bacteria</taxon>
        <taxon>Pseudomonadati</taxon>
        <taxon>Pseudomonadota</taxon>
        <taxon>Gammaproteobacteria</taxon>
        <taxon>Alteromonadales</taxon>
        <taxon>Pseudoalteromonadaceae</taxon>
        <taxon>Psychrosphaera</taxon>
    </lineage>
</organism>
<evidence type="ECO:0000259" key="9">
    <source>
        <dbReference type="Pfam" id="PF00881"/>
    </source>
</evidence>
<dbReference type="CDD" id="cd02135">
    <property type="entry name" value="YdjA-like"/>
    <property type="match status" value="1"/>
</dbReference>
<feature type="binding site" description="in other chain" evidence="8">
    <location>
        <begin position="10"/>
        <end position="12"/>
    </location>
    <ligand>
        <name>FMN</name>
        <dbReference type="ChEBI" id="CHEBI:58210"/>
        <note>ligand shared between dimeric partners</note>
    </ligand>
</feature>
<evidence type="ECO:0000256" key="6">
    <source>
        <dbReference type="ARBA" id="ARBA00023027"/>
    </source>
</evidence>
<reference evidence="10 11" key="1">
    <citation type="submission" date="2019-11" db="EMBL/GenBank/DDBJ databases">
        <title>P. haliotis isolates from Z. marina roots.</title>
        <authorList>
            <person name="Cohen M."/>
            <person name="Jospin G."/>
            <person name="Eisen J.A."/>
            <person name="Coil D.A."/>
        </authorList>
    </citation>
    <scope>NUCLEOTIDE SEQUENCE [LARGE SCALE GENOMIC DNA]</scope>
    <source>
        <strain evidence="10 11">UCD-MCMsp1aY</strain>
    </source>
</reference>
<keyword evidence="11" id="KW-1185">Reference proteome</keyword>
<dbReference type="PANTHER" id="PTHR43821:SF1">
    <property type="entry name" value="NAD(P)H NITROREDUCTASE YDJA-RELATED"/>
    <property type="match status" value="1"/>
</dbReference>
<keyword evidence="2 7" id="KW-0285">Flavoprotein</keyword>
<dbReference type="PANTHER" id="PTHR43821">
    <property type="entry name" value="NAD(P)H NITROREDUCTASE YDJA-RELATED"/>
    <property type="match status" value="1"/>
</dbReference>
<dbReference type="Proteomes" id="UP000439994">
    <property type="component" value="Unassembled WGS sequence"/>
</dbReference>
<evidence type="ECO:0000313" key="11">
    <source>
        <dbReference type="Proteomes" id="UP000439994"/>
    </source>
</evidence>
<dbReference type="AlphaFoldDB" id="A0A6N8F6M5"/>
<dbReference type="Gene3D" id="3.40.109.10">
    <property type="entry name" value="NADH Oxidase"/>
    <property type="match status" value="1"/>
</dbReference>
<comment type="caution">
    <text evidence="10">The sequence shown here is derived from an EMBL/GenBank/DDBJ whole genome shotgun (WGS) entry which is preliminary data.</text>
</comment>
<evidence type="ECO:0000256" key="8">
    <source>
        <dbReference type="PIRSR" id="PIRSR000232-1"/>
    </source>
</evidence>
<dbReference type="NCBIfam" id="NF008088">
    <property type="entry name" value="PRK10828.1"/>
    <property type="match status" value="1"/>
</dbReference>
<dbReference type="PIRSF" id="PIRSF000232">
    <property type="entry name" value="YdjA"/>
    <property type="match status" value="1"/>
</dbReference>
<protein>
    <recommendedName>
        <fullName evidence="7">Putative NAD(P)H nitroreductase</fullName>
        <ecNumber evidence="7">1.-.-.-</ecNumber>
    </recommendedName>
</protein>
<evidence type="ECO:0000256" key="1">
    <source>
        <dbReference type="ARBA" id="ARBA00007118"/>
    </source>
</evidence>
<feature type="domain" description="Nitroreductase" evidence="9">
    <location>
        <begin position="9"/>
        <end position="161"/>
    </location>
</feature>
<evidence type="ECO:0000256" key="7">
    <source>
        <dbReference type="PIRNR" id="PIRNR000232"/>
    </source>
</evidence>
<dbReference type="GO" id="GO:0016491">
    <property type="term" value="F:oxidoreductase activity"/>
    <property type="evidence" value="ECO:0007669"/>
    <property type="project" value="UniProtKB-UniRule"/>
</dbReference>
<dbReference type="InterPro" id="IPR026021">
    <property type="entry name" value="YdjA-like"/>
</dbReference>
<proteinExistence type="inferred from homology"/>
<dbReference type="EMBL" id="WOCD01000001">
    <property type="protein sequence ID" value="MUH71039.1"/>
    <property type="molecule type" value="Genomic_DNA"/>
</dbReference>
<keyword evidence="5 7" id="KW-0560">Oxidoreductase</keyword>
<feature type="binding site" evidence="8">
    <location>
        <position position="39"/>
    </location>
    <ligand>
        <name>FMN</name>
        <dbReference type="ChEBI" id="CHEBI:58210"/>
        <note>ligand shared between dimeric partners</note>
    </ligand>
</feature>
<evidence type="ECO:0000256" key="2">
    <source>
        <dbReference type="ARBA" id="ARBA00022630"/>
    </source>
</evidence>
<dbReference type="EC" id="1.-.-.-" evidence="7"/>
<dbReference type="RefSeq" id="WP_155693420.1">
    <property type="nucleotide sequence ID" value="NZ_WOCD01000001.1"/>
</dbReference>